<dbReference type="AlphaFoldDB" id="X6PAB1"/>
<reference evidence="1 2" key="1">
    <citation type="journal article" date="2013" name="Curr. Biol.">
        <title>The Genome of the Foraminiferan Reticulomyxa filosa.</title>
        <authorList>
            <person name="Glockner G."/>
            <person name="Hulsmann N."/>
            <person name="Schleicher M."/>
            <person name="Noegel A.A."/>
            <person name="Eichinger L."/>
            <person name="Gallinger C."/>
            <person name="Pawlowski J."/>
            <person name="Sierra R."/>
            <person name="Euteneuer U."/>
            <person name="Pillet L."/>
            <person name="Moustafa A."/>
            <person name="Platzer M."/>
            <person name="Groth M."/>
            <person name="Szafranski K."/>
            <person name="Schliwa M."/>
        </authorList>
    </citation>
    <scope>NUCLEOTIDE SEQUENCE [LARGE SCALE GENOMIC DNA]</scope>
</reference>
<dbReference type="EMBL" id="ASPP01002438">
    <property type="protein sequence ID" value="ETO34587.1"/>
    <property type="molecule type" value="Genomic_DNA"/>
</dbReference>
<sequence length="242" mass="27474">MIDGGHSLAMSFTINWTRYYENAINNKNAVFSLHSQSISYNVQLVIIYDYIKQNNCILIGDVKCNGGMQDHNDRKYVKEIKTLIQIFGDSITEEELQQKIEKHYGNIEMVIKDLVQQSIEKENKLEAETKTNELKNAEQKQEQGNIVNVINSSNKSVQKDMEKTEIGETRPGINLQGYCSSETCLVSKAKLLVWVNIGFDNINFVSDKTSFSCPDCKKLTITPIIKAMFYNSEYSISASDSP</sequence>
<organism evidence="1 2">
    <name type="scientific">Reticulomyxa filosa</name>
    <dbReference type="NCBI Taxonomy" id="46433"/>
    <lineage>
        <taxon>Eukaryota</taxon>
        <taxon>Sar</taxon>
        <taxon>Rhizaria</taxon>
        <taxon>Retaria</taxon>
        <taxon>Foraminifera</taxon>
        <taxon>Monothalamids</taxon>
        <taxon>Reticulomyxidae</taxon>
        <taxon>Reticulomyxa</taxon>
    </lineage>
</organism>
<protein>
    <submittedName>
        <fullName evidence="1">Uncharacterized protein</fullName>
    </submittedName>
</protein>
<comment type="caution">
    <text evidence="1">The sequence shown here is derived from an EMBL/GenBank/DDBJ whole genome shotgun (WGS) entry which is preliminary data.</text>
</comment>
<accession>X6PAB1</accession>
<proteinExistence type="predicted"/>
<name>X6PAB1_RETFI</name>
<dbReference type="Proteomes" id="UP000023152">
    <property type="component" value="Unassembled WGS sequence"/>
</dbReference>
<gene>
    <name evidence="1" type="ORF">RFI_02499</name>
</gene>
<keyword evidence="2" id="KW-1185">Reference proteome</keyword>
<feature type="non-terminal residue" evidence="1">
    <location>
        <position position="242"/>
    </location>
</feature>
<evidence type="ECO:0000313" key="2">
    <source>
        <dbReference type="Proteomes" id="UP000023152"/>
    </source>
</evidence>
<evidence type="ECO:0000313" key="1">
    <source>
        <dbReference type="EMBL" id="ETO34587.1"/>
    </source>
</evidence>